<dbReference type="GO" id="GO:0002098">
    <property type="term" value="P:tRNA wobble uridine modification"/>
    <property type="evidence" value="ECO:0007669"/>
    <property type="project" value="InterPro"/>
</dbReference>
<keyword evidence="10" id="KW-1185">Reference proteome</keyword>
<dbReference type="VEuPathDB" id="FungiDB:TRICI_006396"/>
<keyword evidence="7" id="KW-0819">tRNA processing</keyword>
<evidence type="ECO:0000256" key="1">
    <source>
        <dbReference type="ARBA" id="ARBA00004123"/>
    </source>
</evidence>
<dbReference type="EMBL" id="SWFS01000530">
    <property type="protein sequence ID" value="KAA8899126.1"/>
    <property type="molecule type" value="Genomic_DNA"/>
</dbReference>
<dbReference type="GO" id="GO:0005634">
    <property type="term" value="C:nucleus"/>
    <property type="evidence" value="ECO:0007669"/>
    <property type="project" value="UniProtKB-SubCell"/>
</dbReference>
<dbReference type="PANTHER" id="PTHR15641:SF1">
    <property type="entry name" value="ELONGATOR COMPLEX PROTEIN 5"/>
    <property type="match status" value="1"/>
</dbReference>
<evidence type="ECO:0000313" key="10">
    <source>
        <dbReference type="Proteomes" id="UP000761534"/>
    </source>
</evidence>
<evidence type="ECO:0000256" key="7">
    <source>
        <dbReference type="ARBA" id="ARBA00022694"/>
    </source>
</evidence>
<evidence type="ECO:0000256" key="2">
    <source>
        <dbReference type="ARBA" id="ARBA00004496"/>
    </source>
</evidence>
<dbReference type="Gene3D" id="3.40.50.300">
    <property type="entry name" value="P-loop containing nucleotide triphosphate hydrolases"/>
    <property type="match status" value="1"/>
</dbReference>
<dbReference type="InterPro" id="IPR019519">
    <property type="entry name" value="Elp5"/>
</dbReference>
<dbReference type="GO" id="GO:0005829">
    <property type="term" value="C:cytosol"/>
    <property type="evidence" value="ECO:0007669"/>
    <property type="project" value="TreeGrafter"/>
</dbReference>
<dbReference type="GO" id="GO:0000049">
    <property type="term" value="F:tRNA binding"/>
    <property type="evidence" value="ECO:0007669"/>
    <property type="project" value="TreeGrafter"/>
</dbReference>
<evidence type="ECO:0000256" key="5">
    <source>
        <dbReference type="ARBA" id="ARBA00020264"/>
    </source>
</evidence>
<comment type="subcellular location">
    <subcellularLocation>
        <location evidence="2">Cytoplasm</location>
    </subcellularLocation>
    <subcellularLocation>
        <location evidence="1">Nucleus</location>
    </subcellularLocation>
</comment>
<comment type="similarity">
    <text evidence="4">Belongs to the ELP5 family.</text>
</comment>
<evidence type="ECO:0000256" key="3">
    <source>
        <dbReference type="ARBA" id="ARBA00005043"/>
    </source>
</evidence>
<dbReference type="UniPathway" id="UPA00988"/>
<dbReference type="AlphaFoldDB" id="A0A642ULP7"/>
<protein>
    <recommendedName>
        <fullName evidence="5">Elongator complex protein 5</fullName>
    </recommendedName>
</protein>
<keyword evidence="8" id="KW-0539">Nucleus</keyword>
<comment type="caution">
    <text evidence="9">The sequence shown here is derived from an EMBL/GenBank/DDBJ whole genome shotgun (WGS) entry which is preliminary data.</text>
</comment>
<dbReference type="InterPro" id="IPR027417">
    <property type="entry name" value="P-loop_NTPase"/>
</dbReference>
<organism evidence="9 10">
    <name type="scientific">Trichomonascus ciferrii</name>
    <dbReference type="NCBI Taxonomy" id="44093"/>
    <lineage>
        <taxon>Eukaryota</taxon>
        <taxon>Fungi</taxon>
        <taxon>Dikarya</taxon>
        <taxon>Ascomycota</taxon>
        <taxon>Saccharomycotina</taxon>
        <taxon>Dipodascomycetes</taxon>
        <taxon>Dipodascales</taxon>
        <taxon>Trichomonascaceae</taxon>
        <taxon>Trichomonascus</taxon>
        <taxon>Trichomonascus ciferrii complex</taxon>
    </lineage>
</organism>
<dbReference type="OrthoDB" id="166907at2759"/>
<dbReference type="CDD" id="cd19496">
    <property type="entry name" value="Elp5"/>
    <property type="match status" value="1"/>
</dbReference>
<evidence type="ECO:0000313" key="9">
    <source>
        <dbReference type="EMBL" id="KAA8899126.1"/>
    </source>
</evidence>
<dbReference type="Proteomes" id="UP000761534">
    <property type="component" value="Unassembled WGS sequence"/>
</dbReference>
<gene>
    <name evidence="9" type="ORF">TRICI_006396</name>
</gene>
<keyword evidence="6" id="KW-0963">Cytoplasm</keyword>
<name>A0A642ULP7_9ASCO</name>
<comment type="pathway">
    <text evidence="3">tRNA modification; 5-methoxycarbonylmethyl-2-thiouridine-tRNA biosynthesis.</text>
</comment>
<evidence type="ECO:0000256" key="4">
    <source>
        <dbReference type="ARBA" id="ARBA00009567"/>
    </source>
</evidence>
<sequence length="338" mass="38207">MAIIHQHNSVLLSRLLALKDFTPFILVLDSLAQSADYLVLEFLNRVPKVSIILEKLSIIALRTVNHTQFFVKFPQADYPNVSSSGEKKQKRLLVFADTISPSERINHTIDCHGKTMNQVQSALAQSLSQTSKNVVLIDTLTYIPGEALSQFLVSIMQRNTTIMATFHTTLPTAEKPPAANQYYPNPMALLQYFATSCITVSPTRVSDLVQEDRDKELEKLLFPLGCNKPAFEVKLVHRRRSGRSITAEYVVSYDSHTIEYIVPKKDEEEEPEDPALLENLTTFNLTTTEKQRQAKENVDLPFLQAQEFGDGGAKGGAIIYQFEKDDDYDEEDPYEDPF</sequence>
<evidence type="ECO:0000256" key="8">
    <source>
        <dbReference type="ARBA" id="ARBA00023242"/>
    </source>
</evidence>
<dbReference type="PANTHER" id="PTHR15641">
    <property type="entry name" value="ELONGATOR COMPLEX PROTEIN 5"/>
    <property type="match status" value="1"/>
</dbReference>
<proteinExistence type="inferred from homology"/>
<reference evidence="9" key="1">
    <citation type="journal article" date="2019" name="G3 (Bethesda)">
        <title>Genome Assemblies of Two Rare Opportunistic Yeast Pathogens: Diutina rugosa (syn. Candida rugosa) and Trichomonascus ciferrii (syn. Candida ciferrii).</title>
        <authorList>
            <person name="Mixao V."/>
            <person name="Saus E."/>
            <person name="Hansen A.P."/>
            <person name="Lass-Florl C."/>
            <person name="Gabaldon T."/>
        </authorList>
    </citation>
    <scope>NUCLEOTIDE SEQUENCE</scope>
    <source>
        <strain evidence="9">CBS 4856</strain>
    </source>
</reference>
<accession>A0A642ULP7</accession>
<evidence type="ECO:0000256" key="6">
    <source>
        <dbReference type="ARBA" id="ARBA00022490"/>
    </source>
</evidence>
<dbReference type="Pfam" id="PF10483">
    <property type="entry name" value="Elong_Iki1"/>
    <property type="match status" value="1"/>
</dbReference>
<dbReference type="GO" id="GO:0033588">
    <property type="term" value="C:elongator holoenzyme complex"/>
    <property type="evidence" value="ECO:0007669"/>
    <property type="project" value="InterPro"/>
</dbReference>